<keyword evidence="1" id="KW-0732">Signal</keyword>
<feature type="signal peptide" evidence="1">
    <location>
        <begin position="1"/>
        <end position="19"/>
    </location>
</feature>
<evidence type="ECO:0000313" key="3">
    <source>
        <dbReference type="Proteomes" id="UP000244855"/>
    </source>
</evidence>
<dbReference type="Proteomes" id="UP000244855">
    <property type="component" value="Unassembled WGS sequence"/>
</dbReference>
<evidence type="ECO:0000256" key="1">
    <source>
        <dbReference type="SAM" id="SignalP"/>
    </source>
</evidence>
<organism evidence="2 3">
    <name type="scientific">Periconia macrospinosa</name>
    <dbReference type="NCBI Taxonomy" id="97972"/>
    <lineage>
        <taxon>Eukaryota</taxon>
        <taxon>Fungi</taxon>
        <taxon>Dikarya</taxon>
        <taxon>Ascomycota</taxon>
        <taxon>Pezizomycotina</taxon>
        <taxon>Dothideomycetes</taxon>
        <taxon>Pleosporomycetidae</taxon>
        <taxon>Pleosporales</taxon>
        <taxon>Massarineae</taxon>
        <taxon>Periconiaceae</taxon>
        <taxon>Periconia</taxon>
    </lineage>
</organism>
<evidence type="ECO:0000313" key="2">
    <source>
        <dbReference type="EMBL" id="PVI00364.1"/>
    </source>
</evidence>
<name>A0A2V1DSY9_9PLEO</name>
<protein>
    <recommendedName>
        <fullName evidence="4">Secreted protein</fullName>
    </recommendedName>
</protein>
<dbReference type="EMBL" id="KZ805375">
    <property type="protein sequence ID" value="PVI00364.1"/>
    <property type="molecule type" value="Genomic_DNA"/>
</dbReference>
<keyword evidence="3" id="KW-1185">Reference proteome</keyword>
<sequence length="82" mass="8855">MAHVPYLTYLLTPTLSACAVLCCAVPDPPLACHLSVTCLILSSQSRCRAVWSVSFLAPQLTSSINQSIKQAINFPRSFSSMP</sequence>
<accession>A0A2V1DSY9</accession>
<proteinExistence type="predicted"/>
<gene>
    <name evidence="2" type="ORF">DM02DRAFT_397347</name>
</gene>
<evidence type="ECO:0008006" key="4">
    <source>
        <dbReference type="Google" id="ProtNLM"/>
    </source>
</evidence>
<dbReference type="AlphaFoldDB" id="A0A2V1DSY9"/>
<reference evidence="2 3" key="1">
    <citation type="journal article" date="2018" name="Sci. Rep.">
        <title>Comparative genomics provides insights into the lifestyle and reveals functional heterogeneity of dark septate endophytic fungi.</title>
        <authorList>
            <person name="Knapp D.G."/>
            <person name="Nemeth J.B."/>
            <person name="Barry K."/>
            <person name="Hainaut M."/>
            <person name="Henrissat B."/>
            <person name="Johnson J."/>
            <person name="Kuo A."/>
            <person name="Lim J.H.P."/>
            <person name="Lipzen A."/>
            <person name="Nolan M."/>
            <person name="Ohm R.A."/>
            <person name="Tamas L."/>
            <person name="Grigoriev I.V."/>
            <person name="Spatafora J.W."/>
            <person name="Nagy L.G."/>
            <person name="Kovacs G.M."/>
        </authorList>
    </citation>
    <scope>NUCLEOTIDE SEQUENCE [LARGE SCALE GENOMIC DNA]</scope>
    <source>
        <strain evidence="2 3">DSE2036</strain>
    </source>
</reference>
<feature type="chain" id="PRO_5015900788" description="Secreted protein" evidence="1">
    <location>
        <begin position="20"/>
        <end position="82"/>
    </location>
</feature>